<dbReference type="Pfam" id="PF00072">
    <property type="entry name" value="Response_reg"/>
    <property type="match status" value="1"/>
</dbReference>
<dbReference type="Proteomes" id="UP000034107">
    <property type="component" value="Unassembled WGS sequence"/>
</dbReference>
<dbReference type="EMBL" id="LCLS01000013">
    <property type="protein sequence ID" value="KKU21751.1"/>
    <property type="molecule type" value="Genomic_DNA"/>
</dbReference>
<feature type="modified residue" description="4-aspartylphosphate" evidence="2">
    <location>
        <position position="80"/>
    </location>
</feature>
<dbReference type="SMART" id="SM00448">
    <property type="entry name" value="REC"/>
    <property type="match status" value="1"/>
</dbReference>
<evidence type="ECO:0000256" key="2">
    <source>
        <dbReference type="PROSITE-ProRule" id="PRU00169"/>
    </source>
</evidence>
<accession>A0A0G1NMT6</accession>
<sequence length="152" mass="16124">MAEGTAKVAPMVISQGTPAPAPMPGVKAKAVLVVEDDVFLSNLLVSRLQQAGLKVQKAMTGEEALEILRGGTVPSLILLDIILPRKSGFEVLEEIQSDPNLQKAPVIITSNLGQESDIQKGKELGVVDYFVKAQTPIEQLVAKIKGIVEGKA</sequence>
<evidence type="ECO:0000313" key="4">
    <source>
        <dbReference type="EMBL" id="KKU21751.1"/>
    </source>
</evidence>
<comment type="caution">
    <text evidence="4">The sequence shown here is derived from an EMBL/GenBank/DDBJ whole genome shotgun (WGS) entry which is preliminary data.</text>
</comment>
<dbReference type="InterPro" id="IPR050595">
    <property type="entry name" value="Bact_response_regulator"/>
</dbReference>
<dbReference type="PROSITE" id="PS50110">
    <property type="entry name" value="RESPONSE_REGULATORY"/>
    <property type="match status" value="1"/>
</dbReference>
<evidence type="ECO:0000256" key="1">
    <source>
        <dbReference type="ARBA" id="ARBA00022553"/>
    </source>
</evidence>
<protein>
    <submittedName>
        <fullName evidence="4">Two component transcriptional regulator, winged helix family</fullName>
    </submittedName>
</protein>
<name>A0A0G1NMT6_9BACT</name>
<organism evidence="4 5">
    <name type="scientific">Candidatus Nomurabacteria bacterium GW2011_GWA1_46_11</name>
    <dbReference type="NCBI Taxonomy" id="1618732"/>
    <lineage>
        <taxon>Bacteria</taxon>
        <taxon>Candidatus Nomuraibacteriota</taxon>
    </lineage>
</organism>
<reference evidence="4 5" key="1">
    <citation type="journal article" date="2015" name="Nature">
        <title>rRNA introns, odd ribosomes, and small enigmatic genomes across a large radiation of phyla.</title>
        <authorList>
            <person name="Brown C.T."/>
            <person name="Hug L.A."/>
            <person name="Thomas B.C."/>
            <person name="Sharon I."/>
            <person name="Castelle C.J."/>
            <person name="Singh A."/>
            <person name="Wilkins M.J."/>
            <person name="Williams K.H."/>
            <person name="Banfield J.F."/>
        </authorList>
    </citation>
    <scope>NUCLEOTIDE SEQUENCE [LARGE SCALE GENOMIC DNA]</scope>
</reference>
<feature type="domain" description="Response regulatory" evidence="3">
    <location>
        <begin position="30"/>
        <end position="147"/>
    </location>
</feature>
<dbReference type="AlphaFoldDB" id="A0A0G1NMT6"/>
<evidence type="ECO:0000259" key="3">
    <source>
        <dbReference type="PROSITE" id="PS50110"/>
    </source>
</evidence>
<dbReference type="InterPro" id="IPR001789">
    <property type="entry name" value="Sig_transdc_resp-reg_receiver"/>
</dbReference>
<proteinExistence type="predicted"/>
<gene>
    <name evidence="4" type="ORF">UX31_C0013G0025</name>
</gene>
<dbReference type="PANTHER" id="PTHR44591:SF3">
    <property type="entry name" value="RESPONSE REGULATORY DOMAIN-CONTAINING PROTEIN"/>
    <property type="match status" value="1"/>
</dbReference>
<dbReference type="GO" id="GO:0000160">
    <property type="term" value="P:phosphorelay signal transduction system"/>
    <property type="evidence" value="ECO:0007669"/>
    <property type="project" value="InterPro"/>
</dbReference>
<dbReference type="InterPro" id="IPR011006">
    <property type="entry name" value="CheY-like_superfamily"/>
</dbReference>
<dbReference type="PANTHER" id="PTHR44591">
    <property type="entry name" value="STRESS RESPONSE REGULATOR PROTEIN 1"/>
    <property type="match status" value="1"/>
</dbReference>
<dbReference type="Gene3D" id="3.40.50.2300">
    <property type="match status" value="1"/>
</dbReference>
<evidence type="ECO:0000313" key="5">
    <source>
        <dbReference type="Proteomes" id="UP000034107"/>
    </source>
</evidence>
<dbReference type="SUPFAM" id="SSF52172">
    <property type="entry name" value="CheY-like"/>
    <property type="match status" value="1"/>
</dbReference>
<keyword evidence="1 2" id="KW-0597">Phosphoprotein</keyword>